<evidence type="ECO:0000256" key="3">
    <source>
        <dbReference type="ARBA" id="ARBA00022448"/>
    </source>
</evidence>
<dbReference type="CDD" id="cd06261">
    <property type="entry name" value="TM_PBP2"/>
    <property type="match status" value="1"/>
</dbReference>
<keyword evidence="5 8" id="KW-0812">Transmembrane</keyword>
<keyword evidence="7 8" id="KW-0472">Membrane</keyword>
<feature type="transmembrane region" description="Helical" evidence="8">
    <location>
        <begin position="60"/>
        <end position="81"/>
    </location>
</feature>
<dbReference type="InterPro" id="IPR000515">
    <property type="entry name" value="MetI-like"/>
</dbReference>
<dbReference type="EMBL" id="JQCA01000024">
    <property type="protein sequence ID" value="KRO04789.1"/>
    <property type="molecule type" value="Genomic_DNA"/>
</dbReference>
<dbReference type="STRING" id="616990.IV54_GL000814"/>
<keyword evidence="6 8" id="KW-1133">Transmembrane helix</keyword>
<dbReference type="GO" id="GO:0005886">
    <property type="term" value="C:plasma membrane"/>
    <property type="evidence" value="ECO:0007669"/>
    <property type="project" value="UniProtKB-SubCell"/>
</dbReference>
<keyword evidence="11" id="KW-1185">Reference proteome</keyword>
<evidence type="ECO:0000256" key="6">
    <source>
        <dbReference type="ARBA" id="ARBA00022989"/>
    </source>
</evidence>
<protein>
    <submittedName>
        <fullName evidence="10">ABC transporter permease</fullName>
    </submittedName>
</protein>
<dbReference type="OrthoDB" id="8404154at2"/>
<comment type="caution">
    <text evidence="10">The sequence shown here is derived from an EMBL/GenBank/DDBJ whole genome shotgun (WGS) entry which is preliminary data.</text>
</comment>
<evidence type="ECO:0000256" key="7">
    <source>
        <dbReference type="ARBA" id="ARBA00023136"/>
    </source>
</evidence>
<dbReference type="PANTHER" id="PTHR42929:SF1">
    <property type="entry name" value="INNER MEMBRANE ABC TRANSPORTER PERMEASE PROTEIN YDCU-RELATED"/>
    <property type="match status" value="1"/>
</dbReference>
<evidence type="ECO:0000256" key="1">
    <source>
        <dbReference type="ARBA" id="ARBA00004651"/>
    </source>
</evidence>
<evidence type="ECO:0000256" key="5">
    <source>
        <dbReference type="ARBA" id="ARBA00022692"/>
    </source>
</evidence>
<evidence type="ECO:0000256" key="4">
    <source>
        <dbReference type="ARBA" id="ARBA00022475"/>
    </source>
</evidence>
<sequence length="274" mass="30060">MKTRLKVFFPLGLLVVLVLLLPITVMIIASFQSADGSFSLENYHQVVSTRYYTEAIRNSLAISLVASVISLIIAIIGAWALTRLAPKTKNILISLFNMSSSFAGVPLAFSLIILFGNAGIWQALMTALHLPRTFEIYSLSGTTLAYTFFEVPLGIMFLFPVFEELNPEWKEISSVLGAKPMFFFKKVIFPVVLPNIVEVFTLLFANAMGTYETTFALTGNSLVTIPTLIGTLIDGGLTANVPLACTFATLFALVMTAIVWLGNRVTRSKREVKA</sequence>
<name>A0A0R2LSV6_9LACO</name>
<feature type="transmembrane region" description="Helical" evidence="8">
    <location>
        <begin position="7"/>
        <end position="31"/>
    </location>
</feature>
<dbReference type="Proteomes" id="UP000051906">
    <property type="component" value="Unassembled WGS sequence"/>
</dbReference>
<evidence type="ECO:0000256" key="8">
    <source>
        <dbReference type="SAM" id="Phobius"/>
    </source>
</evidence>
<evidence type="ECO:0000313" key="11">
    <source>
        <dbReference type="Proteomes" id="UP000051906"/>
    </source>
</evidence>
<feature type="transmembrane region" description="Helical" evidence="8">
    <location>
        <begin position="241"/>
        <end position="261"/>
    </location>
</feature>
<organism evidence="10 11">
    <name type="scientific">Levilactobacillus paucivorans</name>
    <dbReference type="NCBI Taxonomy" id="616990"/>
    <lineage>
        <taxon>Bacteria</taxon>
        <taxon>Bacillati</taxon>
        <taxon>Bacillota</taxon>
        <taxon>Bacilli</taxon>
        <taxon>Lactobacillales</taxon>
        <taxon>Lactobacillaceae</taxon>
        <taxon>Levilactobacillus</taxon>
    </lineage>
</organism>
<dbReference type="PATRIC" id="fig|616990.3.peg.887"/>
<keyword evidence="4" id="KW-1003">Cell membrane</keyword>
<dbReference type="PANTHER" id="PTHR42929">
    <property type="entry name" value="INNER MEMBRANE ABC TRANSPORTER PERMEASE PROTEIN YDCU-RELATED-RELATED"/>
    <property type="match status" value="1"/>
</dbReference>
<comment type="subcellular location">
    <subcellularLocation>
        <location evidence="1">Cell membrane</location>
        <topology evidence="1">Multi-pass membrane protein</topology>
    </subcellularLocation>
</comment>
<dbReference type="SUPFAM" id="SSF161098">
    <property type="entry name" value="MetI-like"/>
    <property type="match status" value="1"/>
</dbReference>
<dbReference type="Gene3D" id="1.10.3720.10">
    <property type="entry name" value="MetI-like"/>
    <property type="match status" value="1"/>
</dbReference>
<reference evidence="10 11" key="1">
    <citation type="journal article" date="2015" name="Genome Announc.">
        <title>Expanding the biotechnology potential of lactobacilli through comparative genomics of 213 strains and associated genera.</title>
        <authorList>
            <person name="Sun Z."/>
            <person name="Harris H.M."/>
            <person name="McCann A."/>
            <person name="Guo C."/>
            <person name="Argimon S."/>
            <person name="Zhang W."/>
            <person name="Yang X."/>
            <person name="Jeffery I.B."/>
            <person name="Cooney J.C."/>
            <person name="Kagawa T.F."/>
            <person name="Liu W."/>
            <person name="Song Y."/>
            <person name="Salvetti E."/>
            <person name="Wrobel A."/>
            <person name="Rasinkangas P."/>
            <person name="Parkhill J."/>
            <person name="Rea M.C."/>
            <person name="O'Sullivan O."/>
            <person name="Ritari J."/>
            <person name="Douillard F.P."/>
            <person name="Paul Ross R."/>
            <person name="Yang R."/>
            <person name="Briner A.E."/>
            <person name="Felis G.E."/>
            <person name="de Vos W.M."/>
            <person name="Barrangou R."/>
            <person name="Klaenhammer T.R."/>
            <person name="Caufield P.W."/>
            <person name="Cui Y."/>
            <person name="Zhang H."/>
            <person name="O'Toole P.W."/>
        </authorList>
    </citation>
    <scope>NUCLEOTIDE SEQUENCE [LARGE SCALE GENOMIC DNA]</scope>
    <source>
        <strain evidence="10 11">DSM 22467</strain>
    </source>
</reference>
<feature type="transmembrane region" description="Helical" evidence="8">
    <location>
        <begin position="183"/>
        <end position="205"/>
    </location>
</feature>
<evidence type="ECO:0000259" key="9">
    <source>
        <dbReference type="PROSITE" id="PS50928"/>
    </source>
</evidence>
<accession>A0A0R2LSV6</accession>
<evidence type="ECO:0000313" key="10">
    <source>
        <dbReference type="EMBL" id="KRO04789.1"/>
    </source>
</evidence>
<dbReference type="PROSITE" id="PS50928">
    <property type="entry name" value="ABC_TM1"/>
    <property type="match status" value="1"/>
</dbReference>
<dbReference type="GO" id="GO:0055085">
    <property type="term" value="P:transmembrane transport"/>
    <property type="evidence" value="ECO:0007669"/>
    <property type="project" value="InterPro"/>
</dbReference>
<dbReference type="InterPro" id="IPR035906">
    <property type="entry name" value="MetI-like_sf"/>
</dbReference>
<keyword evidence="3" id="KW-0813">Transport</keyword>
<feature type="domain" description="ABC transmembrane type-1" evidence="9">
    <location>
        <begin position="56"/>
        <end position="262"/>
    </location>
</feature>
<dbReference type="AlphaFoldDB" id="A0A0R2LSV6"/>
<gene>
    <name evidence="10" type="ORF">IV54_GL000814</name>
</gene>
<feature type="transmembrane region" description="Helical" evidence="8">
    <location>
        <begin position="144"/>
        <end position="162"/>
    </location>
</feature>
<comment type="similarity">
    <text evidence="2">Belongs to the binding-protein-dependent transport system permease family. CysTW subfamily.</text>
</comment>
<feature type="transmembrane region" description="Helical" evidence="8">
    <location>
        <begin position="102"/>
        <end position="124"/>
    </location>
</feature>
<proteinExistence type="inferred from homology"/>
<evidence type="ECO:0000256" key="2">
    <source>
        <dbReference type="ARBA" id="ARBA00007069"/>
    </source>
</evidence>